<sequence>MSVDGSDINAMSLDAAWQKFSAGLALTLSCMPAEAYLVLNAADGRYARFHMGTPVLWCEIVHNAQLAEEWRMPERVETLLQEHGWASPVDGQSVSWHRLVAWPVPFRAYELVADHISVALCHGVRVQAPTELSIDCWIRNSKEDFDISALRVVIEGRLRPEIE</sequence>
<keyword evidence="4" id="KW-1185">Reference proteome</keyword>
<comment type="caution">
    <text evidence="3">The sequence shown here is derived from an EMBL/GenBank/DDBJ whole genome shotgun (WGS) entry which is preliminary data.</text>
</comment>
<dbReference type="EMBL" id="QJKF01000023">
    <property type="protein sequence ID" value="PXX54789.1"/>
    <property type="molecule type" value="Genomic_DNA"/>
</dbReference>
<keyword evidence="1" id="KW-0812">Transmembrane</keyword>
<gene>
    <name evidence="3" type="ORF">DFR70_12383</name>
</gene>
<accession>A0A318JS73</accession>
<evidence type="ECO:0000259" key="2">
    <source>
        <dbReference type="Pfam" id="PF22552"/>
    </source>
</evidence>
<dbReference type="RefSeq" id="WP_040743457.1">
    <property type="nucleotide sequence ID" value="NZ_QJKF01000023.1"/>
</dbReference>
<evidence type="ECO:0000256" key="1">
    <source>
        <dbReference type="SAM" id="Phobius"/>
    </source>
</evidence>
<evidence type="ECO:0000313" key="3">
    <source>
        <dbReference type="EMBL" id="PXX54789.1"/>
    </source>
</evidence>
<organism evidence="3 4">
    <name type="scientific">Nocardia tenerifensis</name>
    <dbReference type="NCBI Taxonomy" id="228006"/>
    <lineage>
        <taxon>Bacteria</taxon>
        <taxon>Bacillati</taxon>
        <taxon>Actinomycetota</taxon>
        <taxon>Actinomycetes</taxon>
        <taxon>Mycobacteriales</taxon>
        <taxon>Nocardiaceae</taxon>
        <taxon>Nocardia</taxon>
    </lineage>
</organism>
<feature type="transmembrane region" description="Helical" evidence="1">
    <location>
        <begin position="20"/>
        <end position="39"/>
    </location>
</feature>
<reference evidence="3 4" key="1">
    <citation type="submission" date="2018-05" db="EMBL/GenBank/DDBJ databases">
        <title>Genomic Encyclopedia of Type Strains, Phase IV (KMG-IV): sequencing the most valuable type-strain genomes for metagenomic binning, comparative biology and taxonomic classification.</title>
        <authorList>
            <person name="Goeker M."/>
        </authorList>
    </citation>
    <scope>NUCLEOTIDE SEQUENCE [LARGE SCALE GENOMIC DNA]</scope>
    <source>
        <strain evidence="3 4">DSM 44704</strain>
    </source>
</reference>
<proteinExistence type="predicted"/>
<dbReference type="OrthoDB" id="4544727at2"/>
<dbReference type="Proteomes" id="UP000247569">
    <property type="component" value="Unassembled WGS sequence"/>
</dbReference>
<name>A0A318JS73_9NOCA</name>
<keyword evidence="1" id="KW-1133">Transmembrane helix</keyword>
<dbReference type="AlphaFoldDB" id="A0A318JS73"/>
<feature type="domain" description="TY-Chap N-terminal" evidence="2">
    <location>
        <begin position="16"/>
        <end position="132"/>
    </location>
</feature>
<evidence type="ECO:0000313" key="4">
    <source>
        <dbReference type="Proteomes" id="UP000247569"/>
    </source>
</evidence>
<protein>
    <recommendedName>
        <fullName evidence="2">TY-Chap N-terminal domain-containing protein</fullName>
    </recommendedName>
</protein>
<dbReference type="InterPro" id="IPR054344">
    <property type="entry name" value="TY-Chap_N"/>
</dbReference>
<dbReference type="Pfam" id="PF22552">
    <property type="entry name" value="TY-Chap3"/>
    <property type="match status" value="1"/>
</dbReference>
<keyword evidence="1" id="KW-0472">Membrane</keyword>